<sequence>MRPKTMKNVILISILIFISCILCGIGMPLAFAGSVMPIKVAYAKKTYTAKSIFSIGKVISNGRQVFVAPFTGRLMESFSFPKFVAAGTVIARVVNPGLYAKIISAKSKVKYAKIKFKREKLLFHYGVAAKKNMEAAALSLSDAYYSLRSLESISSEGLIVSRSKGTVRYIAANGAIVAAGSPVAVLNGKGLPWVKTYVTPSQSFELYKNMTVKIKKGRTRETGKIISIGGNAFHNGLVPVYVSLQKNSILLPSEWVKLRFEESSASVFSLPKRAVFIHKGGTAVFTIVNNKAQAVGVKVIRQKNGIAYVKGRIKPEEPIIIYPVTRLKSGVPVEIKH</sequence>
<dbReference type="PANTHER" id="PTHR30469">
    <property type="entry name" value="MULTIDRUG RESISTANCE PROTEIN MDTA"/>
    <property type="match status" value="1"/>
</dbReference>
<dbReference type="InterPro" id="IPR058637">
    <property type="entry name" value="YknX-like_C"/>
</dbReference>
<dbReference type="PANTHER" id="PTHR30469:SF29">
    <property type="entry name" value="BLR2860 PROTEIN"/>
    <property type="match status" value="1"/>
</dbReference>
<dbReference type="EMBL" id="SHMQ01000004">
    <property type="protein sequence ID" value="RZV39986.1"/>
    <property type="molecule type" value="Genomic_DNA"/>
</dbReference>
<evidence type="ECO:0000313" key="3">
    <source>
        <dbReference type="Proteomes" id="UP000322454"/>
    </source>
</evidence>
<organism evidence="2 3">
    <name type="scientific">Candidatus Acidulodesulfobacterium acidiphilum</name>
    <dbReference type="NCBI Taxonomy" id="2597224"/>
    <lineage>
        <taxon>Bacteria</taxon>
        <taxon>Deltaproteobacteria</taxon>
        <taxon>Candidatus Acidulodesulfobacterales</taxon>
        <taxon>Candidatus Acidulodesulfobacterium</taxon>
    </lineage>
</organism>
<reference evidence="2 3" key="1">
    <citation type="submission" date="2019-01" db="EMBL/GenBank/DDBJ databases">
        <title>Insights into ecological role of a new deltaproteobacterial order Candidatus Sinidesulfobacterales (Sva0485) by metagenomics and metatranscriptomics.</title>
        <authorList>
            <person name="Tan S."/>
            <person name="Liu J."/>
            <person name="Fang Y."/>
            <person name="Hedlund B."/>
            <person name="Lian Z.-H."/>
            <person name="Huang L.-Y."/>
            <person name="Li J.-T."/>
            <person name="Huang L.-N."/>
            <person name="Li W.-J."/>
            <person name="Jiang H.-C."/>
            <person name="Dong H.-L."/>
            <person name="Shu W.-S."/>
        </authorList>
    </citation>
    <scope>NUCLEOTIDE SEQUENCE [LARGE SCALE GENOMIC DNA]</scope>
    <source>
        <strain evidence="2">AP4</strain>
    </source>
</reference>
<evidence type="ECO:0000259" key="1">
    <source>
        <dbReference type="Pfam" id="PF25989"/>
    </source>
</evidence>
<dbReference type="PROSITE" id="PS51257">
    <property type="entry name" value="PROKAR_LIPOPROTEIN"/>
    <property type="match status" value="1"/>
</dbReference>
<dbReference type="GO" id="GO:0015562">
    <property type="term" value="F:efflux transmembrane transporter activity"/>
    <property type="evidence" value="ECO:0007669"/>
    <property type="project" value="TreeGrafter"/>
</dbReference>
<name>A0A520XFR0_9DELT</name>
<dbReference type="GO" id="GO:1990281">
    <property type="term" value="C:efflux pump complex"/>
    <property type="evidence" value="ECO:0007669"/>
    <property type="project" value="TreeGrafter"/>
</dbReference>
<dbReference type="AlphaFoldDB" id="A0A520XFR0"/>
<dbReference type="Proteomes" id="UP000322454">
    <property type="component" value="Unassembled WGS sequence"/>
</dbReference>
<gene>
    <name evidence="2" type="ORF">EVJ48_02090</name>
</gene>
<proteinExistence type="predicted"/>
<evidence type="ECO:0000313" key="2">
    <source>
        <dbReference type="EMBL" id="RZV39986.1"/>
    </source>
</evidence>
<dbReference type="Pfam" id="PF25989">
    <property type="entry name" value="YknX_C"/>
    <property type="match status" value="1"/>
</dbReference>
<feature type="domain" description="YknX-like C-terminal permuted SH3-like" evidence="1">
    <location>
        <begin position="269"/>
        <end position="335"/>
    </location>
</feature>
<protein>
    <recommendedName>
        <fullName evidence="1">YknX-like C-terminal permuted SH3-like domain-containing protein</fullName>
    </recommendedName>
</protein>
<accession>A0A520XFR0</accession>
<dbReference type="Gene3D" id="2.40.420.20">
    <property type="match status" value="1"/>
</dbReference>
<comment type="caution">
    <text evidence="2">The sequence shown here is derived from an EMBL/GenBank/DDBJ whole genome shotgun (WGS) entry which is preliminary data.</text>
</comment>